<dbReference type="AlphaFoldDB" id="A0A5R8NZF1"/>
<keyword evidence="1" id="KW-0472">Membrane</keyword>
<dbReference type="RefSeq" id="WP_138445955.1">
    <property type="nucleotide sequence ID" value="NZ_VBUT01000001.1"/>
</dbReference>
<accession>A0A5R8NZF1</accession>
<gene>
    <name evidence="2" type="ORF">FEK34_00785</name>
</gene>
<name>A0A5R8NZF1_9NOCA</name>
<comment type="caution">
    <text evidence="2">The sequence shown here is derived from an EMBL/GenBank/DDBJ whole genome shotgun (WGS) entry which is preliminary data.</text>
</comment>
<dbReference type="EMBL" id="VBUT01000001">
    <property type="protein sequence ID" value="TLF82319.1"/>
    <property type="molecule type" value="Genomic_DNA"/>
</dbReference>
<feature type="transmembrane region" description="Helical" evidence="1">
    <location>
        <begin position="6"/>
        <end position="29"/>
    </location>
</feature>
<organism evidence="2 3">
    <name type="scientific">Nocardia cyriacigeorgica</name>
    <dbReference type="NCBI Taxonomy" id="135487"/>
    <lineage>
        <taxon>Bacteria</taxon>
        <taxon>Bacillati</taxon>
        <taxon>Actinomycetota</taxon>
        <taxon>Actinomycetes</taxon>
        <taxon>Mycobacteriales</taxon>
        <taxon>Nocardiaceae</taxon>
        <taxon>Nocardia</taxon>
    </lineage>
</organism>
<evidence type="ECO:0000313" key="2">
    <source>
        <dbReference type="EMBL" id="TLF82319.1"/>
    </source>
</evidence>
<keyword evidence="1" id="KW-1133">Transmembrane helix</keyword>
<dbReference type="Proteomes" id="UP000306378">
    <property type="component" value="Unassembled WGS sequence"/>
</dbReference>
<keyword evidence="1" id="KW-0812">Transmembrane</keyword>
<sequence length="172" mass="18493">MTQPAATIIAGSLAVVAAAIAFIGLLVNLHHQHRAERRSRAIDQITEAVAAVETLAAVLGWLPKAEPGSDSTKRANQKAIDTIERVQIATARLEVFGLDKAAEATRAYTLAAVAAGGSKSNPPSEADNARAASRAHAVDLLRDARRQLEMGATRTAYEKTRRWIKHQRLDRA</sequence>
<protein>
    <submittedName>
        <fullName evidence="2">Uncharacterized protein</fullName>
    </submittedName>
</protein>
<reference evidence="2 3" key="1">
    <citation type="submission" date="2019-05" db="EMBL/GenBank/DDBJ databases">
        <title>Genomes sequences of two Nocardia cyriacigeorgica environmental isolates, type strains Nocardia asteroides ATCC 19247 and Nocardia cyriacigeorgica DSM 44484.</title>
        <authorList>
            <person name="Vautrin F."/>
            <person name="Bergeron E."/>
            <person name="Dubost A."/>
            <person name="Abrouk D."/>
            <person name="Rodriguez Nava V."/>
            <person name="Pujic P."/>
        </authorList>
    </citation>
    <scope>NUCLEOTIDE SEQUENCE [LARGE SCALE GENOMIC DNA]</scope>
    <source>
        <strain evidence="2 3">EML 446</strain>
    </source>
</reference>
<evidence type="ECO:0000256" key="1">
    <source>
        <dbReference type="SAM" id="Phobius"/>
    </source>
</evidence>
<evidence type="ECO:0000313" key="3">
    <source>
        <dbReference type="Proteomes" id="UP000306378"/>
    </source>
</evidence>
<proteinExistence type="predicted"/>